<comment type="caution">
    <text evidence="1">The sequence shown here is derived from an EMBL/GenBank/DDBJ whole genome shotgun (WGS) entry which is preliminary data.</text>
</comment>
<name>A0A369JTY7_HYPMA</name>
<reference evidence="1" key="1">
    <citation type="submission" date="2018-04" db="EMBL/GenBank/DDBJ databases">
        <title>Whole genome sequencing of Hypsizygus marmoreus.</title>
        <authorList>
            <person name="Choi I.-G."/>
            <person name="Min B."/>
            <person name="Kim J.-G."/>
            <person name="Kim S."/>
            <person name="Oh Y.-L."/>
            <person name="Kong W.-S."/>
            <person name="Park H."/>
            <person name="Jeong J."/>
            <person name="Song E.-S."/>
        </authorList>
    </citation>
    <scope>NUCLEOTIDE SEQUENCE [LARGE SCALE GENOMIC DNA]</scope>
    <source>
        <strain evidence="1">51987-8</strain>
    </source>
</reference>
<gene>
    <name evidence="1" type="ORF">Hypma_010726</name>
</gene>
<protein>
    <submittedName>
        <fullName evidence="1">Uncharacterized protein</fullName>
    </submittedName>
</protein>
<evidence type="ECO:0000313" key="2">
    <source>
        <dbReference type="Proteomes" id="UP000076154"/>
    </source>
</evidence>
<dbReference type="Proteomes" id="UP000076154">
    <property type="component" value="Unassembled WGS sequence"/>
</dbReference>
<evidence type="ECO:0000313" key="1">
    <source>
        <dbReference type="EMBL" id="RDB22206.1"/>
    </source>
</evidence>
<keyword evidence="2" id="KW-1185">Reference proteome</keyword>
<dbReference type="InterPro" id="IPR027796">
    <property type="entry name" value="OTT_1508_deam-like"/>
</dbReference>
<sequence length="469" mass="53331">MASSIPTKEEQPQLSANLRLLDWLGYCDLDMLSSPAIASNGAASEKNVRWDLRILDVIAVCLTTGNAGNVVAAAFYKEQKISLVLAKSSNVEDADNDRVAAFLSTIRNANNWLDILPFLAKYSRKNVKKRIEKLHKSISALDLELEVVEYEFKSVTAEFPRSQHYLSLSYPDKATPEFILSDLVNYCKTMSTIKFQNDQLSFKNFVRLTSVANVLRNCAFLNYLTTDTKVGPERRFEAARLKRRLTKVYQYTRIDQVIGFCKRYPGDIPVYWIKDQYPGTGEGLYDMPDGPMDVVKHALDEPAAQVLTASISQLVPAKKWGQLSFNPRLHTELRIILHLARTLPRSPTLRKTMLPIGCSKRSCLCCTLWMKSFNQNSSFQWMTGGSHGKPYENWALPGDAGRMGIRPDPDETVIAGIHHRLVQELDTLMPEQLPRKSDELASTGSDNYRYPKTWESTKYYDELDRRHWG</sequence>
<organism evidence="1 2">
    <name type="scientific">Hypsizygus marmoreus</name>
    <name type="common">White beech mushroom</name>
    <name type="synonym">Agaricus marmoreus</name>
    <dbReference type="NCBI Taxonomy" id="39966"/>
    <lineage>
        <taxon>Eukaryota</taxon>
        <taxon>Fungi</taxon>
        <taxon>Dikarya</taxon>
        <taxon>Basidiomycota</taxon>
        <taxon>Agaricomycotina</taxon>
        <taxon>Agaricomycetes</taxon>
        <taxon>Agaricomycetidae</taxon>
        <taxon>Agaricales</taxon>
        <taxon>Tricholomatineae</taxon>
        <taxon>Lyophyllaceae</taxon>
        <taxon>Hypsizygus</taxon>
    </lineage>
</organism>
<dbReference type="AlphaFoldDB" id="A0A369JTY7"/>
<dbReference type="Pfam" id="PF14441">
    <property type="entry name" value="OTT_1508_deam"/>
    <property type="match status" value="1"/>
</dbReference>
<dbReference type="EMBL" id="LUEZ02000052">
    <property type="protein sequence ID" value="RDB22206.1"/>
    <property type="molecule type" value="Genomic_DNA"/>
</dbReference>
<accession>A0A369JTY7</accession>
<dbReference type="OrthoDB" id="3063780at2759"/>
<proteinExistence type="predicted"/>
<dbReference type="InParanoid" id="A0A369JTY7"/>